<gene>
    <name evidence="1" type="ORF">KI810_13620</name>
</gene>
<evidence type="ECO:0000313" key="1">
    <source>
        <dbReference type="EMBL" id="MBT0654100.1"/>
    </source>
</evidence>
<name>A0ABS5SFF3_9BACT</name>
<protein>
    <submittedName>
        <fullName evidence="1">Uncharacterized protein</fullName>
    </submittedName>
</protein>
<accession>A0ABS5SFF3</accession>
<dbReference type="Proteomes" id="UP000756860">
    <property type="component" value="Unassembled WGS sequence"/>
</dbReference>
<dbReference type="EMBL" id="JAHCVK010000007">
    <property type="protein sequence ID" value="MBT0654100.1"/>
    <property type="molecule type" value="Genomic_DNA"/>
</dbReference>
<organism evidence="1 2">
    <name type="scientific">Geomobilimonas luticola</name>
    <dbReference type="NCBI Taxonomy" id="1114878"/>
    <lineage>
        <taxon>Bacteria</taxon>
        <taxon>Pseudomonadati</taxon>
        <taxon>Thermodesulfobacteriota</taxon>
        <taxon>Desulfuromonadia</taxon>
        <taxon>Geobacterales</taxon>
        <taxon>Geobacteraceae</taxon>
        <taxon>Geomobilimonas</taxon>
    </lineage>
</organism>
<proteinExistence type="predicted"/>
<sequence length="105" mass="11563">MQSVELATHNHVLGPARWQVKADPVTKRGEMEGNTPTICQTCGSIEIARNITVSQSVEVGGTGLEYKTGMIIRNTEPLLADLCKNCGTVVRFHVKNPDRNWITKT</sequence>
<keyword evidence="2" id="KW-1185">Reference proteome</keyword>
<evidence type="ECO:0000313" key="2">
    <source>
        <dbReference type="Proteomes" id="UP000756860"/>
    </source>
</evidence>
<comment type="caution">
    <text evidence="1">The sequence shown here is derived from an EMBL/GenBank/DDBJ whole genome shotgun (WGS) entry which is preliminary data.</text>
</comment>
<reference evidence="1 2" key="1">
    <citation type="submission" date="2021-05" db="EMBL/GenBank/DDBJ databases">
        <title>The draft genome of Geobacter luticola JCM 17780.</title>
        <authorList>
            <person name="Xu Z."/>
            <person name="Masuda Y."/>
            <person name="Itoh H."/>
            <person name="Senoo K."/>
        </authorList>
    </citation>
    <scope>NUCLEOTIDE SEQUENCE [LARGE SCALE GENOMIC DNA]</scope>
    <source>
        <strain evidence="1 2">JCM 17780</strain>
    </source>
</reference>